<accession>A0A172ZGN1</accession>
<reference evidence="5" key="1">
    <citation type="submission" date="2015-10" db="EMBL/GenBank/DDBJ databases">
        <title>Genome of Paenibacillus bovis sp. nov.</title>
        <authorList>
            <person name="Wu Z."/>
            <person name="Gao C."/>
            <person name="Liu Z."/>
            <person name="Zheng H."/>
        </authorList>
    </citation>
    <scope>NUCLEOTIDE SEQUENCE [LARGE SCALE GENOMIC DNA]</scope>
    <source>
        <strain evidence="5">BD3526</strain>
    </source>
</reference>
<dbReference type="EMBL" id="CP013023">
    <property type="protein sequence ID" value="ANF96805.1"/>
    <property type="molecule type" value="Genomic_DNA"/>
</dbReference>
<evidence type="ECO:0000259" key="3">
    <source>
        <dbReference type="PROSITE" id="PS51186"/>
    </source>
</evidence>
<sequence>MADGPLILLHKGDYEETVLQLLGLSMGNPYRTEQVYAQYRLGDPFHLYGWVQAERLAGMMGIHVHSSVVHEIAHLSVMPDEQHVGIGRQMIQAYHRDYPHIQLFAETDKEAVGFYRRSGFVISSLGEKYPGVERFHCSRSVEY</sequence>
<organism evidence="4 5">
    <name type="scientific">Paenibacillus bovis</name>
    <dbReference type="NCBI Taxonomy" id="1616788"/>
    <lineage>
        <taxon>Bacteria</taxon>
        <taxon>Bacillati</taxon>
        <taxon>Bacillota</taxon>
        <taxon>Bacilli</taxon>
        <taxon>Bacillales</taxon>
        <taxon>Paenibacillaceae</taxon>
        <taxon>Paenibacillus</taxon>
    </lineage>
</organism>
<gene>
    <name evidence="4" type="ORF">AR543_12825</name>
</gene>
<keyword evidence="2" id="KW-0012">Acyltransferase</keyword>
<dbReference type="OrthoDB" id="45853at2"/>
<dbReference type="PANTHER" id="PTHR43800">
    <property type="entry name" value="PEPTIDYL-LYSINE N-ACETYLTRANSFERASE YJAB"/>
    <property type="match status" value="1"/>
</dbReference>
<dbReference type="Gene3D" id="3.40.630.30">
    <property type="match status" value="1"/>
</dbReference>
<dbReference type="InterPro" id="IPR000182">
    <property type="entry name" value="GNAT_dom"/>
</dbReference>
<dbReference type="Proteomes" id="UP000078148">
    <property type="component" value="Chromosome"/>
</dbReference>
<proteinExistence type="predicted"/>
<dbReference type="InterPro" id="IPR016181">
    <property type="entry name" value="Acyl_CoA_acyltransferase"/>
</dbReference>
<dbReference type="Pfam" id="PF13673">
    <property type="entry name" value="Acetyltransf_10"/>
    <property type="match status" value="1"/>
</dbReference>
<evidence type="ECO:0000313" key="5">
    <source>
        <dbReference type="Proteomes" id="UP000078148"/>
    </source>
</evidence>
<evidence type="ECO:0000256" key="1">
    <source>
        <dbReference type="ARBA" id="ARBA00022679"/>
    </source>
</evidence>
<evidence type="ECO:0000256" key="2">
    <source>
        <dbReference type="ARBA" id="ARBA00023315"/>
    </source>
</evidence>
<reference evidence="4 5" key="2">
    <citation type="journal article" date="2016" name="Int. J. Syst. Evol. Microbiol.">
        <title>Paenibacillus bovis sp. nov., isolated from raw yak (Bos grunniens) milk.</title>
        <authorList>
            <person name="Gao C."/>
            <person name="Han J."/>
            <person name="Liu Z."/>
            <person name="Xu X."/>
            <person name="Hang F."/>
            <person name="Wu Z."/>
        </authorList>
    </citation>
    <scope>NUCLEOTIDE SEQUENCE [LARGE SCALE GENOMIC DNA]</scope>
    <source>
        <strain evidence="4 5">BD3526</strain>
    </source>
</reference>
<protein>
    <recommendedName>
        <fullName evidence="3">N-acetyltransferase domain-containing protein</fullName>
    </recommendedName>
</protein>
<dbReference type="PANTHER" id="PTHR43800:SF1">
    <property type="entry name" value="PEPTIDYL-LYSINE N-ACETYLTRANSFERASE YJAB"/>
    <property type="match status" value="1"/>
</dbReference>
<dbReference type="STRING" id="1616788.AR543_12825"/>
<feature type="domain" description="N-acetyltransferase" evidence="3">
    <location>
        <begin position="7"/>
        <end position="143"/>
    </location>
</feature>
<dbReference type="GO" id="GO:0016747">
    <property type="term" value="F:acyltransferase activity, transferring groups other than amino-acyl groups"/>
    <property type="evidence" value="ECO:0007669"/>
    <property type="project" value="InterPro"/>
</dbReference>
<name>A0A172ZGN1_9BACL</name>
<dbReference type="PROSITE" id="PS51186">
    <property type="entry name" value="GNAT"/>
    <property type="match status" value="1"/>
</dbReference>
<keyword evidence="1" id="KW-0808">Transferase</keyword>
<dbReference type="KEGG" id="pbv:AR543_12825"/>
<dbReference type="SUPFAM" id="SSF55729">
    <property type="entry name" value="Acyl-CoA N-acyltransferases (Nat)"/>
    <property type="match status" value="1"/>
</dbReference>
<dbReference type="CDD" id="cd04301">
    <property type="entry name" value="NAT_SF"/>
    <property type="match status" value="1"/>
</dbReference>
<dbReference type="RefSeq" id="WP_064505583.1">
    <property type="nucleotide sequence ID" value="NZ_CP013023.1"/>
</dbReference>
<evidence type="ECO:0000313" key="4">
    <source>
        <dbReference type="EMBL" id="ANF96805.1"/>
    </source>
</evidence>
<keyword evidence="5" id="KW-1185">Reference proteome</keyword>
<dbReference type="AlphaFoldDB" id="A0A172ZGN1"/>